<reference evidence="2 3" key="1">
    <citation type="submission" date="2016-10" db="EMBL/GenBank/DDBJ databases">
        <authorList>
            <person name="de Groot N.N."/>
        </authorList>
    </citation>
    <scope>NUCLEOTIDE SEQUENCE [LARGE SCALE GENOMIC DNA]</scope>
    <source>
        <strain evidence="2 3">DSM 16619</strain>
    </source>
</reference>
<dbReference type="AlphaFoldDB" id="A0A1G6IRP5"/>
<feature type="transmembrane region" description="Helical" evidence="1">
    <location>
        <begin position="49"/>
        <end position="72"/>
    </location>
</feature>
<protein>
    <submittedName>
        <fullName evidence="2">Uncharacterized protein</fullName>
    </submittedName>
</protein>
<keyword evidence="1" id="KW-0472">Membrane</keyword>
<gene>
    <name evidence="2" type="ORF">SAMN05192589_101233</name>
</gene>
<dbReference type="STRING" id="187868.SAMN05192589_101233"/>
<keyword evidence="3" id="KW-1185">Reference proteome</keyword>
<dbReference type="EMBL" id="FMZC01000001">
    <property type="protein sequence ID" value="SDC09154.1"/>
    <property type="molecule type" value="Genomic_DNA"/>
</dbReference>
<proteinExistence type="predicted"/>
<dbReference type="Proteomes" id="UP000198781">
    <property type="component" value="Unassembled WGS sequence"/>
</dbReference>
<dbReference type="RefSeq" id="WP_139160278.1">
    <property type="nucleotide sequence ID" value="NZ_FMZC01000001.1"/>
</dbReference>
<accession>A0A1G6IRP5</accession>
<keyword evidence="1" id="KW-0812">Transmembrane</keyword>
<keyword evidence="1" id="KW-1133">Transmembrane helix</keyword>
<organism evidence="2 3">
    <name type="scientific">Paracidovorax valerianellae</name>
    <dbReference type="NCBI Taxonomy" id="187868"/>
    <lineage>
        <taxon>Bacteria</taxon>
        <taxon>Pseudomonadati</taxon>
        <taxon>Pseudomonadota</taxon>
        <taxon>Betaproteobacteria</taxon>
        <taxon>Burkholderiales</taxon>
        <taxon>Comamonadaceae</taxon>
        <taxon>Paracidovorax</taxon>
    </lineage>
</organism>
<name>A0A1G6IRP5_9BURK</name>
<sequence>MGIEDRDYYRQEYARKNGMHYDTKTATYSTPRWAKPSTALAPEKKPFEWHWSLVLLMCLVMAVAAAAFVHYFPRIAAF</sequence>
<evidence type="ECO:0000256" key="1">
    <source>
        <dbReference type="SAM" id="Phobius"/>
    </source>
</evidence>
<evidence type="ECO:0000313" key="3">
    <source>
        <dbReference type="Proteomes" id="UP000198781"/>
    </source>
</evidence>
<evidence type="ECO:0000313" key="2">
    <source>
        <dbReference type="EMBL" id="SDC09154.1"/>
    </source>
</evidence>
<dbReference type="OrthoDB" id="9992565at2"/>